<keyword evidence="6" id="KW-1185">Reference proteome</keyword>
<comment type="caution">
    <text evidence="3">The sequence shown here is derived from an EMBL/GenBank/DDBJ whole genome shotgun (WGS) entry which is preliminary data.</text>
</comment>
<dbReference type="Pfam" id="PF16115">
    <property type="entry name" value="DUF4831"/>
    <property type="match status" value="1"/>
</dbReference>
<evidence type="ECO:0000313" key="5">
    <source>
        <dbReference type="EMBL" id="RHC33245.1"/>
    </source>
</evidence>
<dbReference type="RefSeq" id="WP_060386106.1">
    <property type="nucleotide sequence ID" value="NZ_CAXTGL010000014.1"/>
</dbReference>
<evidence type="ECO:0000313" key="9">
    <source>
        <dbReference type="Proteomes" id="UP000467334"/>
    </source>
</evidence>
<evidence type="ECO:0000313" key="8">
    <source>
        <dbReference type="Proteomes" id="UP000285305"/>
    </source>
</evidence>
<dbReference type="Proteomes" id="UP000284777">
    <property type="component" value="Unassembled WGS sequence"/>
</dbReference>
<gene>
    <name evidence="3" type="ORF">AA415_02296</name>
    <name evidence="5" type="ORF">DW853_01410</name>
    <name evidence="4" type="ORF">DWV41_01705</name>
    <name evidence="2" type="ORF">F9958_00585</name>
</gene>
<feature type="chain" id="PRO_5036003844" evidence="1">
    <location>
        <begin position="20"/>
        <end position="350"/>
    </location>
</feature>
<name>A0A108T688_BACSE</name>
<dbReference type="Proteomes" id="UP000467334">
    <property type="component" value="Unassembled WGS sequence"/>
</dbReference>
<evidence type="ECO:0000313" key="4">
    <source>
        <dbReference type="EMBL" id="RGX00669.1"/>
    </source>
</evidence>
<dbReference type="STRING" id="46506.AA415_02296"/>
<keyword evidence="1" id="KW-0732">Signal</keyword>
<dbReference type="Proteomes" id="UP000056419">
    <property type="component" value="Unassembled WGS sequence"/>
</dbReference>
<reference evidence="3 6" key="1">
    <citation type="journal article" date="2016" name="BMC Genomics">
        <title>Type VI secretion systems of human gut Bacteroidales segregate into three genetic architectures, two of which are contained on mobile genetic elements.</title>
        <authorList>
            <person name="Coyne M.J."/>
            <person name="Roelofs K.G."/>
            <person name="Comstock L.E."/>
        </authorList>
    </citation>
    <scope>NUCLEOTIDE SEQUENCE [LARGE SCALE GENOMIC DNA]</scope>
    <source>
        <strain evidence="3 6">CL09T03C01</strain>
    </source>
</reference>
<reference evidence="7 8" key="3">
    <citation type="submission" date="2018-08" db="EMBL/GenBank/DDBJ databases">
        <title>A genome reference for cultivated species of the human gut microbiota.</title>
        <authorList>
            <person name="Zou Y."/>
            <person name="Xue W."/>
            <person name="Luo G."/>
        </authorList>
    </citation>
    <scope>NUCLEOTIDE SEQUENCE [LARGE SCALE GENOMIC DNA]</scope>
    <source>
        <strain evidence="4 7">AF05-4</strain>
        <strain evidence="5 8">AM36-9BH</strain>
    </source>
</reference>
<evidence type="ECO:0000256" key="1">
    <source>
        <dbReference type="SAM" id="SignalP"/>
    </source>
</evidence>
<evidence type="ECO:0000313" key="2">
    <source>
        <dbReference type="EMBL" id="KAB5316717.1"/>
    </source>
</evidence>
<reference evidence="2 9" key="4">
    <citation type="journal article" date="2019" name="Nat. Med.">
        <title>A library of human gut bacterial isolates paired with longitudinal multiomics data enables mechanistic microbiome research.</title>
        <authorList>
            <person name="Poyet M."/>
            <person name="Groussin M."/>
            <person name="Gibbons S.M."/>
            <person name="Avila-Pacheco J."/>
            <person name="Jiang X."/>
            <person name="Kearney S.M."/>
            <person name="Perrotta A.R."/>
            <person name="Berdy B."/>
            <person name="Zhao S."/>
            <person name="Lieberman T.D."/>
            <person name="Swanson P.K."/>
            <person name="Smith M."/>
            <person name="Roesemann S."/>
            <person name="Alexander J.E."/>
            <person name="Rich S.A."/>
            <person name="Livny J."/>
            <person name="Vlamakis H."/>
            <person name="Clish C."/>
            <person name="Bullock K."/>
            <person name="Deik A."/>
            <person name="Scott J."/>
            <person name="Pierce K.A."/>
            <person name="Xavier R.J."/>
            <person name="Alm E.J."/>
        </authorList>
    </citation>
    <scope>NUCLEOTIDE SEQUENCE [LARGE SCALE GENOMIC DNA]</scope>
    <source>
        <strain evidence="2 9">BIOML-A6</strain>
    </source>
</reference>
<reference evidence="3" key="2">
    <citation type="submission" date="2016-01" db="EMBL/GenBank/DDBJ databases">
        <authorList>
            <person name="McClelland M."/>
            <person name="Jain A."/>
            <person name="Saraogi P."/>
            <person name="Mendelson R."/>
            <person name="Westerman R."/>
            <person name="SanMiguel P."/>
            <person name="Csonka L."/>
        </authorList>
    </citation>
    <scope>NUCLEOTIDE SEQUENCE</scope>
    <source>
        <strain evidence="3">CL09T03C01</strain>
    </source>
</reference>
<evidence type="ECO:0000313" key="3">
    <source>
        <dbReference type="EMBL" id="KWR54045.1"/>
    </source>
</evidence>
<feature type="signal peptide" evidence="1">
    <location>
        <begin position="1"/>
        <end position="19"/>
    </location>
</feature>
<dbReference type="EMBL" id="LRGC01000010">
    <property type="protein sequence ID" value="KWR54045.1"/>
    <property type="molecule type" value="Genomic_DNA"/>
</dbReference>
<dbReference type="InterPro" id="IPR032265">
    <property type="entry name" value="DUF4831"/>
</dbReference>
<dbReference type="EMBL" id="QSBD01000001">
    <property type="protein sequence ID" value="RGX00669.1"/>
    <property type="molecule type" value="Genomic_DNA"/>
</dbReference>
<dbReference type="EMBL" id="QSHQ01000002">
    <property type="protein sequence ID" value="RHC33245.1"/>
    <property type="molecule type" value="Genomic_DNA"/>
</dbReference>
<dbReference type="PATRIC" id="fig|46506.5.peg.2461"/>
<proteinExistence type="predicted"/>
<protein>
    <submittedName>
        <fullName evidence="2">DUF4831 family protein</fullName>
    </submittedName>
</protein>
<sequence precursor="true">MKKKMIWVAGILIATSAYAQTDVSTGIMRGKDYGVTYLLPKTEIEIVVQATKHTYMPGEFCKYADRYLRMNNVSADPNIYWTIDKVQTHVAGVPDKDNVYFVKLKDKTVAPLMELTEDGIVRSINIPLNSHTIPATKITAAAQEIIDPRKFLTEEILMASSRAKMAELVAKEIYNIRESKNALLRGEADNMPQDGAQLKIMLDNLNLQERAMTEMFSGTLKEEPQTFTIRLTPKEMNNEVAFRFSKRLGIVANDDLAGEPYYISITDLKTPAIPEEDSKKKVDGVAYNVPGRAHVILTGNNKKIFDGELPVTQFGTIEYLAPVLFNKNSTIKVLFDTATGGLIKVDRESN</sequence>
<dbReference type="EMBL" id="WCLE01000001">
    <property type="protein sequence ID" value="KAB5316717.1"/>
    <property type="molecule type" value="Genomic_DNA"/>
</dbReference>
<accession>A0A108T688</accession>
<dbReference type="AlphaFoldDB" id="A0A108T688"/>
<dbReference type="Proteomes" id="UP000285305">
    <property type="component" value="Unassembled WGS sequence"/>
</dbReference>
<evidence type="ECO:0000313" key="6">
    <source>
        <dbReference type="Proteomes" id="UP000056419"/>
    </source>
</evidence>
<organism evidence="3 6">
    <name type="scientific">Bacteroides stercoris</name>
    <dbReference type="NCBI Taxonomy" id="46506"/>
    <lineage>
        <taxon>Bacteria</taxon>
        <taxon>Pseudomonadati</taxon>
        <taxon>Bacteroidota</taxon>
        <taxon>Bacteroidia</taxon>
        <taxon>Bacteroidales</taxon>
        <taxon>Bacteroidaceae</taxon>
        <taxon>Bacteroides</taxon>
    </lineage>
</organism>
<evidence type="ECO:0000313" key="7">
    <source>
        <dbReference type="Proteomes" id="UP000284777"/>
    </source>
</evidence>